<feature type="region of interest" description="Disordered" evidence="6">
    <location>
        <begin position="392"/>
        <end position="412"/>
    </location>
</feature>
<feature type="region of interest" description="Disordered" evidence="6">
    <location>
        <begin position="35"/>
        <end position="66"/>
    </location>
</feature>
<protein>
    <recommendedName>
        <fullName evidence="7">C2H2-type domain-containing protein</fullName>
    </recommendedName>
</protein>
<evidence type="ECO:0000259" key="7">
    <source>
        <dbReference type="PROSITE" id="PS50157"/>
    </source>
</evidence>
<evidence type="ECO:0000256" key="1">
    <source>
        <dbReference type="ARBA" id="ARBA00022723"/>
    </source>
</evidence>
<dbReference type="InterPro" id="IPR050688">
    <property type="entry name" value="Zinc_finger/UBP_domain"/>
</dbReference>
<feature type="domain" description="C2H2-type" evidence="7">
    <location>
        <begin position="104"/>
        <end position="132"/>
    </location>
</feature>
<gene>
    <name evidence="8" type="ORF">CEUTPL_LOCUS8614</name>
</gene>
<feature type="compositionally biased region" description="Low complexity" evidence="6">
    <location>
        <begin position="45"/>
        <end position="64"/>
    </location>
</feature>
<accession>A0A9N9QJP4</accession>
<dbReference type="GO" id="GO:0005634">
    <property type="term" value="C:nucleus"/>
    <property type="evidence" value="ECO:0007669"/>
    <property type="project" value="TreeGrafter"/>
</dbReference>
<feature type="region of interest" description="Disordered" evidence="6">
    <location>
        <begin position="471"/>
        <end position="501"/>
    </location>
</feature>
<organism evidence="8 9">
    <name type="scientific">Ceutorhynchus assimilis</name>
    <name type="common">cabbage seed weevil</name>
    <dbReference type="NCBI Taxonomy" id="467358"/>
    <lineage>
        <taxon>Eukaryota</taxon>
        <taxon>Metazoa</taxon>
        <taxon>Ecdysozoa</taxon>
        <taxon>Arthropoda</taxon>
        <taxon>Hexapoda</taxon>
        <taxon>Insecta</taxon>
        <taxon>Pterygota</taxon>
        <taxon>Neoptera</taxon>
        <taxon>Endopterygota</taxon>
        <taxon>Coleoptera</taxon>
        <taxon>Polyphaga</taxon>
        <taxon>Cucujiformia</taxon>
        <taxon>Curculionidae</taxon>
        <taxon>Ceutorhynchinae</taxon>
        <taxon>Ceutorhynchus</taxon>
    </lineage>
</organism>
<evidence type="ECO:0000313" key="9">
    <source>
        <dbReference type="Proteomes" id="UP001152799"/>
    </source>
</evidence>
<keyword evidence="1" id="KW-0479">Metal-binding</keyword>
<feature type="domain" description="C2H2-type" evidence="7">
    <location>
        <begin position="959"/>
        <end position="986"/>
    </location>
</feature>
<evidence type="ECO:0000256" key="2">
    <source>
        <dbReference type="ARBA" id="ARBA00022737"/>
    </source>
</evidence>
<feature type="domain" description="C2H2-type" evidence="7">
    <location>
        <begin position="1096"/>
        <end position="1123"/>
    </location>
</feature>
<evidence type="ECO:0000256" key="5">
    <source>
        <dbReference type="PROSITE-ProRule" id="PRU00042"/>
    </source>
</evidence>
<dbReference type="SMART" id="SM00355">
    <property type="entry name" value="ZnF_C2H2"/>
    <property type="match status" value="23"/>
</dbReference>
<dbReference type="Gene3D" id="3.30.160.60">
    <property type="entry name" value="Classic Zinc Finger"/>
    <property type="match status" value="7"/>
</dbReference>
<sequence length="1184" mass="136938">MECLVMNYFDDDPYNIVPDDVSTDSNTTSSLDIRDISKKSDPSESISFSTSTANASTTSQQTTIPDPELENTTTVINHAGTDLAISEQNGIVPNDNINKPKLSFRCNICNFFSKTRFSLARHQQVAHESESANIHIDTIETNLNTQNHPEKKICFRCDLCDFSTNIRFALARHQLKHHKESNSNNKTGTSDLNNDDSVSESDDSDLDTHFSFSDINDEFGDVFDDFDSGKDFSASKPELLFKATVVPQLFNSQKCSDTAKVSIGLKQPEKSHLEKSPKKLNFVCSHCSFEGKSERSLLFHLVNAHRELSSFCNYCDRRVPYQLNIEHTKKCKVKAIYKCPKCKNFKVSRKMLLKHQRTCKKLPDESEKVESSKTLQESPSCENIRTNEVKISSELPDSKKTLEENVPQSSNDSADKQYICNICSLFETSDKILFNQHLLMHLQSNQQMEIVPPENVSPEENSEINNETVVPEHAHEKSNIVDNEPSSLNKDDSLDEESVLKEESVSGHLRHDELIIKEELRLNGIGTRSYDCVQCPHKSKNQKSLQKHFRAVHIGKDFNCQHCSYISKGGRYSTFSHTLAHRLDKPIFKCTFCDFRSFKRVVSKHSVQMHGKNVEWQATMINCPHCSFVCKNQCSYKEHVRRHILTKEKLQKCEQCDFISFKINVIKHQNKCHVTPKNTIYRCTLCSFETNTKGNLQGHIHRHTKLKKTLYSCTKCNFKSLIANAVRGHLKEKHGYKYKRKVVKCDLCSYSAHGIEKLHRHKSYHATGSLTYKCDFCDYTSFRNTVKKHSNIEHNTEFIAKEKRSYINPQDRKKIRNIKIKTEEEIYHCDLCSYVSNFKYNLQLHIQKHRDNVPMINCTECDFKSFKSIVKYHSKHIHNKRIDNPKKEHIYSCDLCSYTAKWNSQFKNHSLKHTLYNTKVYNCKDCDYRGFRVCIIKHYRELHGKTITDANLELKQKIFECSHCSYTGKSLDGLKHHLLLHTEDKEPIYDCNNCNYRTTLSGIRRHSQKEHGVKYKVLEGEHSRRQSNGKTNLNTRDKLYNCELCSYTTQIYNTYKSHVDKHNDEGMEVIKCNYCDFKGFKTTVGKHIKAKHEVIFTCDKCSYSTKDKKKHINHLSLHTSETLIFKCSMCDFASFSLVIRKHMISEHPNRTKDQNVLQLVKDFCKNKDNAAVEKENVINHSNGD</sequence>
<feature type="domain" description="C2H2-type" evidence="7">
    <location>
        <begin position="681"/>
        <end position="708"/>
    </location>
</feature>
<dbReference type="OrthoDB" id="6781499at2759"/>
<dbReference type="PROSITE" id="PS50157">
    <property type="entry name" value="ZINC_FINGER_C2H2_2"/>
    <property type="match status" value="6"/>
</dbReference>
<evidence type="ECO:0000313" key="8">
    <source>
        <dbReference type="EMBL" id="CAG9768065.1"/>
    </source>
</evidence>
<keyword evidence="4" id="KW-0862">Zinc</keyword>
<dbReference type="InterPro" id="IPR013087">
    <property type="entry name" value="Znf_C2H2_type"/>
</dbReference>
<dbReference type="PROSITE" id="PS00028">
    <property type="entry name" value="ZINC_FINGER_C2H2_1"/>
    <property type="match status" value="1"/>
</dbReference>
<reference evidence="8" key="1">
    <citation type="submission" date="2022-01" db="EMBL/GenBank/DDBJ databases">
        <authorList>
            <person name="King R."/>
        </authorList>
    </citation>
    <scope>NUCLEOTIDE SEQUENCE</scope>
</reference>
<evidence type="ECO:0000256" key="4">
    <source>
        <dbReference type="ARBA" id="ARBA00022833"/>
    </source>
</evidence>
<feature type="compositionally biased region" description="Acidic residues" evidence="6">
    <location>
        <begin position="193"/>
        <end position="203"/>
    </location>
</feature>
<feature type="domain" description="C2H2-type" evidence="7">
    <location>
        <begin position="827"/>
        <end position="854"/>
    </location>
</feature>
<dbReference type="GO" id="GO:0008270">
    <property type="term" value="F:zinc ion binding"/>
    <property type="evidence" value="ECO:0007669"/>
    <property type="project" value="UniProtKB-KW"/>
</dbReference>
<dbReference type="Proteomes" id="UP001152799">
    <property type="component" value="Chromosome 4"/>
</dbReference>
<keyword evidence="9" id="KW-1185">Reference proteome</keyword>
<dbReference type="GO" id="GO:0010468">
    <property type="term" value="P:regulation of gene expression"/>
    <property type="evidence" value="ECO:0007669"/>
    <property type="project" value="TreeGrafter"/>
</dbReference>
<evidence type="ECO:0000256" key="3">
    <source>
        <dbReference type="ARBA" id="ARBA00022771"/>
    </source>
</evidence>
<keyword evidence="3 5" id="KW-0863">Zinc-finger</keyword>
<dbReference type="AlphaFoldDB" id="A0A9N9QJP4"/>
<feature type="domain" description="C2H2-type" evidence="7">
    <location>
        <begin position="530"/>
        <end position="558"/>
    </location>
</feature>
<evidence type="ECO:0000256" key="6">
    <source>
        <dbReference type="SAM" id="MobiDB-lite"/>
    </source>
</evidence>
<keyword evidence="2" id="KW-0677">Repeat</keyword>
<dbReference type="PANTHER" id="PTHR24403">
    <property type="entry name" value="ZINC FINGER PROTEIN"/>
    <property type="match status" value="1"/>
</dbReference>
<name>A0A9N9QJP4_9CUCU</name>
<proteinExistence type="predicted"/>
<dbReference type="EMBL" id="OU892280">
    <property type="protein sequence ID" value="CAG9768065.1"/>
    <property type="molecule type" value="Genomic_DNA"/>
</dbReference>
<feature type="region of interest" description="Disordered" evidence="6">
    <location>
        <begin position="177"/>
        <end position="203"/>
    </location>
</feature>
<dbReference type="PANTHER" id="PTHR24403:SF67">
    <property type="entry name" value="FI01116P-RELATED"/>
    <property type="match status" value="1"/>
</dbReference>